<evidence type="ECO:0000313" key="1">
    <source>
        <dbReference type="EMBL" id="KAI0066921.1"/>
    </source>
</evidence>
<dbReference type="Proteomes" id="UP000814140">
    <property type="component" value="Unassembled WGS sequence"/>
</dbReference>
<sequence>MPVAPVDKSGVELFFEDTGAPGDGSYQTIVIIHGTGIHGAIFHPILQYAKPLNLRVVLVNRRDYRGSTALSNDELDLLRPPNTTPETQAAFLRARGLEVAEFLAWFARTERIPSIEQGGGLSVVGWSSANGLLLAMFANLDAVPQETLEAVEPYLHTFIHFDGPRWTLGYAWLDCFPRRFANTLHMSEDERFDAFKEWVAPYYAHPYLTTSSYNRDPSTDLTTDIATNPAPEKVSTFDRMTREEQESVSARFALFGSEGLVRNVLPGVWKRNMRKALFGEGLEEMQWKRVKVVFLQCSESLWETTSAMWEVEEVYENKQRDGDTRGRKMQFHLMKEANHMPMWDQPERLTKLLAECVQS</sequence>
<reference evidence="1" key="2">
    <citation type="journal article" date="2022" name="New Phytol.">
        <title>Evolutionary transition to the ectomycorrhizal habit in the genomes of a hyperdiverse lineage of mushroom-forming fungi.</title>
        <authorList>
            <person name="Looney B."/>
            <person name="Miyauchi S."/>
            <person name="Morin E."/>
            <person name="Drula E."/>
            <person name="Courty P.E."/>
            <person name="Kohler A."/>
            <person name="Kuo A."/>
            <person name="LaButti K."/>
            <person name="Pangilinan J."/>
            <person name="Lipzen A."/>
            <person name="Riley R."/>
            <person name="Andreopoulos W."/>
            <person name="He G."/>
            <person name="Johnson J."/>
            <person name="Nolan M."/>
            <person name="Tritt A."/>
            <person name="Barry K.W."/>
            <person name="Grigoriev I.V."/>
            <person name="Nagy L.G."/>
            <person name="Hibbett D."/>
            <person name="Henrissat B."/>
            <person name="Matheny P.B."/>
            <person name="Labbe J."/>
            <person name="Martin F.M."/>
        </authorList>
    </citation>
    <scope>NUCLEOTIDE SEQUENCE</scope>
    <source>
        <strain evidence="1">HHB10654</strain>
    </source>
</reference>
<name>A0ACB8TEU4_9AGAM</name>
<comment type="caution">
    <text evidence="1">The sequence shown here is derived from an EMBL/GenBank/DDBJ whole genome shotgun (WGS) entry which is preliminary data.</text>
</comment>
<organism evidence="1 2">
    <name type="scientific">Artomyces pyxidatus</name>
    <dbReference type="NCBI Taxonomy" id="48021"/>
    <lineage>
        <taxon>Eukaryota</taxon>
        <taxon>Fungi</taxon>
        <taxon>Dikarya</taxon>
        <taxon>Basidiomycota</taxon>
        <taxon>Agaricomycotina</taxon>
        <taxon>Agaricomycetes</taxon>
        <taxon>Russulales</taxon>
        <taxon>Auriscalpiaceae</taxon>
        <taxon>Artomyces</taxon>
    </lineage>
</organism>
<protein>
    <submittedName>
        <fullName evidence="1">Uncharacterized protein</fullName>
    </submittedName>
</protein>
<reference evidence="1" key="1">
    <citation type="submission" date="2021-03" db="EMBL/GenBank/DDBJ databases">
        <authorList>
            <consortium name="DOE Joint Genome Institute"/>
            <person name="Ahrendt S."/>
            <person name="Looney B.P."/>
            <person name="Miyauchi S."/>
            <person name="Morin E."/>
            <person name="Drula E."/>
            <person name="Courty P.E."/>
            <person name="Chicoki N."/>
            <person name="Fauchery L."/>
            <person name="Kohler A."/>
            <person name="Kuo A."/>
            <person name="Labutti K."/>
            <person name="Pangilinan J."/>
            <person name="Lipzen A."/>
            <person name="Riley R."/>
            <person name="Andreopoulos W."/>
            <person name="He G."/>
            <person name="Johnson J."/>
            <person name="Barry K.W."/>
            <person name="Grigoriev I.V."/>
            <person name="Nagy L."/>
            <person name="Hibbett D."/>
            <person name="Henrissat B."/>
            <person name="Matheny P.B."/>
            <person name="Labbe J."/>
            <person name="Martin F."/>
        </authorList>
    </citation>
    <scope>NUCLEOTIDE SEQUENCE</scope>
    <source>
        <strain evidence="1">HHB10654</strain>
    </source>
</reference>
<dbReference type="EMBL" id="MU277191">
    <property type="protein sequence ID" value="KAI0066921.1"/>
    <property type="molecule type" value="Genomic_DNA"/>
</dbReference>
<keyword evidence="2" id="KW-1185">Reference proteome</keyword>
<proteinExistence type="predicted"/>
<accession>A0ACB8TEU4</accession>
<evidence type="ECO:0000313" key="2">
    <source>
        <dbReference type="Proteomes" id="UP000814140"/>
    </source>
</evidence>
<gene>
    <name evidence="1" type="ORF">BV25DRAFT_1820041</name>
</gene>